<evidence type="ECO:0000256" key="9">
    <source>
        <dbReference type="PROSITE-ProRule" id="PRU10141"/>
    </source>
</evidence>
<evidence type="ECO:0000256" key="4">
    <source>
        <dbReference type="ARBA" id="ARBA00022741"/>
    </source>
</evidence>
<evidence type="ECO:0000256" key="1">
    <source>
        <dbReference type="ARBA" id="ARBA00012513"/>
    </source>
</evidence>
<evidence type="ECO:0000259" key="10">
    <source>
        <dbReference type="PROSITE" id="PS50011"/>
    </source>
</evidence>
<evidence type="ECO:0000256" key="5">
    <source>
        <dbReference type="ARBA" id="ARBA00022777"/>
    </source>
</evidence>
<sequence length="520" mass="59541">MKIHCTRPGCLKPENHVTDTTTPELVCEACGMPLILLNNYLPVEPLGTGGFGSTFKAIYLPLHNQGVTTYRVIKRLNIQTHDPKLVEGIQLAFQREAKILLTLGENANIPVLYDYFSFTAPAFESQGQLYPQQELQYLAQQYIAGQDLNQELQKQGRFSEEKIKELLLKILPVLQFIHQNHAIHRDIKPSNIICEGEKLFLIDFGAVKQVVEGKTDLQTSLVFGSRVYAPPEQIAGKEVDPSSDLYALAASCIQLLTRDSLEYIRNNDNRWNWRTKYPGIVSKHLADILDRMLQPNPKRRYRSAEDVIKALSETLRPNFFTLLINYIKGSKRPIPLILLITVISLLSIGVVKVFSPSLSIRTISFEDPTSKIKIQYPQNWQPQPANTTDTIVRISPINVSQTGLPPEFIISVEHLAPDETLEDYREFAIKNRIHQNIQPETIKVADRDAYRVLYMRQNDKNNFGFKVMEIWIMGDQKVYVLTYSAEEKDYDKFLKPVEETMINSVQLPQENQELWRVIGK</sequence>
<evidence type="ECO:0000256" key="2">
    <source>
        <dbReference type="ARBA" id="ARBA00022527"/>
    </source>
</evidence>
<keyword evidence="4 9" id="KW-0547">Nucleotide-binding</keyword>
<dbReference type="CDD" id="cd14014">
    <property type="entry name" value="STKc_PknB_like"/>
    <property type="match status" value="1"/>
</dbReference>
<dbReference type="PROSITE" id="PS50011">
    <property type="entry name" value="PROTEIN_KINASE_DOM"/>
    <property type="match status" value="1"/>
</dbReference>
<dbReference type="EMBL" id="JAQMUH010000118">
    <property type="protein sequence ID" value="MDB9540105.1"/>
    <property type="molecule type" value="Genomic_DNA"/>
</dbReference>
<dbReference type="RefSeq" id="WP_271733264.1">
    <property type="nucleotide sequence ID" value="NZ_JANQDP010000121.1"/>
</dbReference>
<accession>A0ABT5AS06</accession>
<feature type="binding site" evidence="9">
    <location>
        <position position="74"/>
    </location>
    <ligand>
        <name>ATP</name>
        <dbReference type="ChEBI" id="CHEBI:30616"/>
    </ligand>
</feature>
<keyword evidence="6 9" id="KW-0067">ATP-binding</keyword>
<dbReference type="Proteomes" id="UP001212499">
    <property type="component" value="Unassembled WGS sequence"/>
</dbReference>
<dbReference type="PROSITE" id="PS00107">
    <property type="entry name" value="PROTEIN_KINASE_ATP"/>
    <property type="match status" value="1"/>
</dbReference>
<keyword evidence="5 11" id="KW-0418">Kinase</keyword>
<protein>
    <recommendedName>
        <fullName evidence="1">non-specific serine/threonine protein kinase</fullName>
        <ecNumber evidence="1">2.7.11.1</ecNumber>
    </recommendedName>
</protein>
<dbReference type="NCBIfam" id="NF045510">
    <property type="entry name" value="4Cys_prefix_kin"/>
    <property type="match status" value="1"/>
</dbReference>
<evidence type="ECO:0000256" key="8">
    <source>
        <dbReference type="ARBA" id="ARBA00048679"/>
    </source>
</evidence>
<keyword evidence="3" id="KW-0808">Transferase</keyword>
<dbReference type="EC" id="2.7.11.1" evidence="1"/>
<evidence type="ECO:0000256" key="7">
    <source>
        <dbReference type="ARBA" id="ARBA00047899"/>
    </source>
</evidence>
<dbReference type="SUPFAM" id="SSF56112">
    <property type="entry name" value="Protein kinase-like (PK-like)"/>
    <property type="match status" value="1"/>
</dbReference>
<evidence type="ECO:0000256" key="3">
    <source>
        <dbReference type="ARBA" id="ARBA00022679"/>
    </source>
</evidence>
<dbReference type="Gene3D" id="1.10.510.10">
    <property type="entry name" value="Transferase(Phosphotransferase) domain 1"/>
    <property type="match status" value="1"/>
</dbReference>
<dbReference type="Gene3D" id="3.40.1000.10">
    <property type="entry name" value="Mog1/PsbP, alpha/beta/alpha sandwich"/>
    <property type="match status" value="1"/>
</dbReference>
<evidence type="ECO:0000256" key="6">
    <source>
        <dbReference type="ARBA" id="ARBA00022840"/>
    </source>
</evidence>
<name>A0ABT5AS06_9CYAN</name>
<keyword evidence="12" id="KW-1185">Reference proteome</keyword>
<proteinExistence type="predicted"/>
<comment type="catalytic activity">
    <reaction evidence="8">
        <text>L-seryl-[protein] + ATP = O-phospho-L-seryl-[protein] + ADP + H(+)</text>
        <dbReference type="Rhea" id="RHEA:17989"/>
        <dbReference type="Rhea" id="RHEA-COMP:9863"/>
        <dbReference type="Rhea" id="RHEA-COMP:11604"/>
        <dbReference type="ChEBI" id="CHEBI:15378"/>
        <dbReference type="ChEBI" id="CHEBI:29999"/>
        <dbReference type="ChEBI" id="CHEBI:30616"/>
        <dbReference type="ChEBI" id="CHEBI:83421"/>
        <dbReference type="ChEBI" id="CHEBI:456216"/>
        <dbReference type="EC" id="2.7.11.1"/>
    </reaction>
</comment>
<reference evidence="11 12" key="1">
    <citation type="submission" date="2023-01" db="EMBL/GenBank/DDBJ databases">
        <title>Genomes from the Australian National Cyanobacteria Reference Collection.</title>
        <authorList>
            <person name="Willis A."/>
            <person name="Lee E.M.F."/>
        </authorList>
    </citation>
    <scope>NUCLEOTIDE SEQUENCE [LARGE SCALE GENOMIC DNA]</scope>
    <source>
        <strain evidence="11 12">CS-1033</strain>
    </source>
</reference>
<evidence type="ECO:0000313" key="12">
    <source>
        <dbReference type="Proteomes" id="UP001212499"/>
    </source>
</evidence>
<evidence type="ECO:0000313" key="11">
    <source>
        <dbReference type="EMBL" id="MDB9540105.1"/>
    </source>
</evidence>
<gene>
    <name evidence="11" type="ORF">PN457_10615</name>
</gene>
<comment type="catalytic activity">
    <reaction evidence="7">
        <text>L-threonyl-[protein] + ATP = O-phospho-L-threonyl-[protein] + ADP + H(+)</text>
        <dbReference type="Rhea" id="RHEA:46608"/>
        <dbReference type="Rhea" id="RHEA-COMP:11060"/>
        <dbReference type="Rhea" id="RHEA-COMP:11605"/>
        <dbReference type="ChEBI" id="CHEBI:15378"/>
        <dbReference type="ChEBI" id="CHEBI:30013"/>
        <dbReference type="ChEBI" id="CHEBI:30616"/>
        <dbReference type="ChEBI" id="CHEBI:61977"/>
        <dbReference type="ChEBI" id="CHEBI:456216"/>
        <dbReference type="EC" id="2.7.11.1"/>
    </reaction>
</comment>
<keyword evidence="2" id="KW-0723">Serine/threonine-protein kinase</keyword>
<dbReference type="InterPro" id="IPR000719">
    <property type="entry name" value="Prot_kinase_dom"/>
</dbReference>
<dbReference type="PANTHER" id="PTHR24363:SF0">
    <property type="entry name" value="SERINE_THREONINE KINASE LIKE DOMAIN CONTAINING 1"/>
    <property type="match status" value="1"/>
</dbReference>
<dbReference type="PANTHER" id="PTHR24363">
    <property type="entry name" value="SERINE/THREONINE PROTEIN KINASE"/>
    <property type="match status" value="1"/>
</dbReference>
<feature type="domain" description="Protein kinase" evidence="10">
    <location>
        <begin position="40"/>
        <end position="319"/>
    </location>
</feature>
<dbReference type="Pfam" id="PF00069">
    <property type="entry name" value="Pkinase"/>
    <property type="match status" value="1"/>
</dbReference>
<dbReference type="SMART" id="SM00220">
    <property type="entry name" value="S_TKc"/>
    <property type="match status" value="1"/>
</dbReference>
<dbReference type="InterPro" id="IPR017441">
    <property type="entry name" value="Protein_kinase_ATP_BS"/>
</dbReference>
<dbReference type="GO" id="GO:0016301">
    <property type="term" value="F:kinase activity"/>
    <property type="evidence" value="ECO:0007669"/>
    <property type="project" value="UniProtKB-KW"/>
</dbReference>
<organism evidence="11 12">
    <name type="scientific">Anabaenopsis arnoldii</name>
    <dbReference type="NCBI Taxonomy" id="2152938"/>
    <lineage>
        <taxon>Bacteria</taxon>
        <taxon>Bacillati</taxon>
        <taxon>Cyanobacteriota</taxon>
        <taxon>Cyanophyceae</taxon>
        <taxon>Nostocales</taxon>
        <taxon>Nodulariaceae</taxon>
        <taxon>Anabaenopsis</taxon>
    </lineage>
</organism>
<dbReference type="InterPro" id="IPR011009">
    <property type="entry name" value="Kinase-like_dom_sf"/>
</dbReference>
<comment type="caution">
    <text evidence="11">The sequence shown here is derived from an EMBL/GenBank/DDBJ whole genome shotgun (WGS) entry which is preliminary data.</text>
</comment>